<keyword evidence="2" id="KW-1185">Reference proteome</keyword>
<evidence type="ECO:0000313" key="1">
    <source>
        <dbReference type="EMBL" id="MEK7953467.1"/>
    </source>
</evidence>
<organism evidence="1 2">
    <name type="scientific">Luteolibacter soli</name>
    <dbReference type="NCBI Taxonomy" id="3135280"/>
    <lineage>
        <taxon>Bacteria</taxon>
        <taxon>Pseudomonadati</taxon>
        <taxon>Verrucomicrobiota</taxon>
        <taxon>Verrucomicrobiia</taxon>
        <taxon>Verrucomicrobiales</taxon>
        <taxon>Verrucomicrobiaceae</taxon>
        <taxon>Luteolibacter</taxon>
    </lineage>
</organism>
<gene>
    <name evidence="1" type="ORF">WKV53_23335</name>
</gene>
<accession>A0ABU9B3E0</accession>
<dbReference type="RefSeq" id="WP_341407231.1">
    <property type="nucleotide sequence ID" value="NZ_JBBUKT010000011.1"/>
</dbReference>
<name>A0ABU9B3E0_9BACT</name>
<sequence>MWKKSIGQVATSIAMLGLASAQQPVEQVTVRVLPLGNRPPFVQEVRGNMRQEIDAPEGSLPPGEISVGIPAPEGEEKKADKLMHLRLGEVSEAVAMPKIDPPTVTLRDPAANKIWLKQTLGTTKSTLLVVWRPGDKWNEPRCLPLDDSTEAIPRDGIRVVNVAPVEMKMIWGEQRLRLLPGKAIVLRFPEGSKTAPFQILFTDTDNKLKPCLNTTAELDTGSRRQWFVFKDDRTATRMPVQVVPLSEPRTAQ</sequence>
<dbReference type="Proteomes" id="UP001371305">
    <property type="component" value="Unassembled WGS sequence"/>
</dbReference>
<comment type="caution">
    <text evidence="1">The sequence shown here is derived from an EMBL/GenBank/DDBJ whole genome shotgun (WGS) entry which is preliminary data.</text>
</comment>
<reference evidence="1 2" key="1">
    <citation type="submission" date="2024-04" db="EMBL/GenBank/DDBJ databases">
        <title>Luteolibacter sp. isolated from soil.</title>
        <authorList>
            <person name="An J."/>
        </authorList>
    </citation>
    <scope>NUCLEOTIDE SEQUENCE [LARGE SCALE GENOMIC DNA]</scope>
    <source>
        <strain evidence="1 2">Y139</strain>
    </source>
</reference>
<evidence type="ECO:0000313" key="2">
    <source>
        <dbReference type="Proteomes" id="UP001371305"/>
    </source>
</evidence>
<dbReference type="EMBL" id="JBBUKT010000011">
    <property type="protein sequence ID" value="MEK7953467.1"/>
    <property type="molecule type" value="Genomic_DNA"/>
</dbReference>
<protein>
    <submittedName>
        <fullName evidence="1">Uncharacterized protein</fullName>
    </submittedName>
</protein>
<proteinExistence type="predicted"/>